<dbReference type="Gene3D" id="3.40.50.12780">
    <property type="entry name" value="N-terminal domain of ligase-like"/>
    <property type="match status" value="1"/>
</dbReference>
<sequence>MPAKSLQVLVDYARRNSPFYAELYHDLPAVITDLSQLPVVDQEAFWAANTFPDNRVLTRPLTNGIVYKSGGTTGAPKFSPWDEEENNDAAVAFGTGLVRAGLRPGHRVANLFVAGELYSGFLFTNDVLAKASVENLRLPIAGTAPVEFVAETIREFGVNVTCGMASTLVKVADLLLERGEVAESVELLLFAGEPLFDDVRSVLAKAFPRASIGSLGYAAVDGGPLGAPVPGDDVRVHETLAPYSLIEIHDETTGEPITAVGVPGRLVATNTSRTLMPVIRYPVGDRAEWTDPELGRFRLLGRSEDSVKVGPDVLRPGEIRTVITRADVHGAITGMQLVARRWEAKDGLILRLATHTPPPGLDHTIIEAVYAASPPYPTAVRRGLIHPITVEWVRPSELATNARTGKLIEVVDERPTS</sequence>
<dbReference type="InterPro" id="IPR042099">
    <property type="entry name" value="ANL_N_sf"/>
</dbReference>
<dbReference type="RefSeq" id="WP_092775089.1">
    <property type="nucleotide sequence ID" value="NZ_FOGI01000002.1"/>
</dbReference>
<dbReference type="AlphaFoldDB" id="A0A1H9MFY6"/>
<dbReference type="SUPFAM" id="SSF56801">
    <property type="entry name" value="Acetyl-CoA synthetase-like"/>
    <property type="match status" value="1"/>
</dbReference>
<name>A0A1H9MFY6_9PSEU</name>
<evidence type="ECO:0000313" key="1">
    <source>
        <dbReference type="EMBL" id="SER22419.1"/>
    </source>
</evidence>
<dbReference type="Proteomes" id="UP000199051">
    <property type="component" value="Unassembled WGS sequence"/>
</dbReference>
<dbReference type="EMBL" id="FOGI01000002">
    <property type="protein sequence ID" value="SER22419.1"/>
    <property type="molecule type" value="Genomic_DNA"/>
</dbReference>
<keyword evidence="2" id="KW-1185">Reference proteome</keyword>
<dbReference type="PANTHER" id="PTHR43845">
    <property type="entry name" value="BLR5969 PROTEIN"/>
    <property type="match status" value="1"/>
</dbReference>
<dbReference type="GO" id="GO:0016874">
    <property type="term" value="F:ligase activity"/>
    <property type="evidence" value="ECO:0007669"/>
    <property type="project" value="UniProtKB-KW"/>
</dbReference>
<proteinExistence type="predicted"/>
<organism evidence="1 2">
    <name type="scientific">Actinokineospora terrae</name>
    <dbReference type="NCBI Taxonomy" id="155974"/>
    <lineage>
        <taxon>Bacteria</taxon>
        <taxon>Bacillati</taxon>
        <taxon>Actinomycetota</taxon>
        <taxon>Actinomycetes</taxon>
        <taxon>Pseudonocardiales</taxon>
        <taxon>Pseudonocardiaceae</taxon>
        <taxon>Actinokineospora</taxon>
    </lineage>
</organism>
<dbReference type="PANTHER" id="PTHR43845:SF1">
    <property type="entry name" value="BLR5969 PROTEIN"/>
    <property type="match status" value="1"/>
</dbReference>
<reference evidence="2" key="1">
    <citation type="submission" date="2016-10" db="EMBL/GenBank/DDBJ databases">
        <authorList>
            <person name="Varghese N."/>
            <person name="Submissions S."/>
        </authorList>
    </citation>
    <scope>NUCLEOTIDE SEQUENCE [LARGE SCALE GENOMIC DNA]</scope>
    <source>
        <strain evidence="2">DSM 44260</strain>
    </source>
</reference>
<evidence type="ECO:0000313" key="2">
    <source>
        <dbReference type="Proteomes" id="UP000199051"/>
    </source>
</evidence>
<protein>
    <submittedName>
        <fullName evidence="1">Phenylacetate-CoA ligase</fullName>
    </submittedName>
</protein>
<keyword evidence="1" id="KW-0436">Ligase</keyword>
<accession>A0A1H9MFY6</accession>
<dbReference type="STRING" id="155974.SAMN04487818_102134"/>
<gene>
    <name evidence="1" type="ORF">SAMN04487818_102134</name>
</gene>